<sequence>MAKTSNPLLNGYGVSNAVTNKKFIIKKYKSGTVICKYPDMSGVVRSGAQLDEQSRFKAAVKYAKSIVSDPVLKAQYKPRPGSSVYHSAIKDYLNG</sequence>
<dbReference type="RefSeq" id="WP_220249900.1">
    <property type="nucleotide sequence ID" value="NZ_JAICCF010000002.1"/>
</dbReference>
<evidence type="ECO:0000313" key="2">
    <source>
        <dbReference type="Proteomes" id="UP000812961"/>
    </source>
</evidence>
<keyword evidence="2" id="KW-1185">Reference proteome</keyword>
<proteinExistence type="predicted"/>
<organism evidence="1 2">
    <name type="scientific">Chitinophaga rhizophila</name>
    <dbReference type="NCBI Taxonomy" id="2866212"/>
    <lineage>
        <taxon>Bacteria</taxon>
        <taxon>Pseudomonadati</taxon>
        <taxon>Bacteroidota</taxon>
        <taxon>Chitinophagia</taxon>
        <taxon>Chitinophagales</taxon>
        <taxon>Chitinophagaceae</taxon>
        <taxon>Chitinophaga</taxon>
    </lineage>
</organism>
<evidence type="ECO:0000313" key="1">
    <source>
        <dbReference type="EMBL" id="MBW8684683.1"/>
    </source>
</evidence>
<reference evidence="1 2" key="1">
    <citation type="submission" date="2021-08" db="EMBL/GenBank/DDBJ databases">
        <title>The genome sequence of Chitinophaga sp. B61.</title>
        <authorList>
            <person name="Zhang X."/>
        </authorList>
    </citation>
    <scope>NUCLEOTIDE SEQUENCE [LARGE SCALE GENOMIC DNA]</scope>
    <source>
        <strain evidence="1 2">B61</strain>
    </source>
</reference>
<gene>
    <name evidence="1" type="ORF">K1Y79_10105</name>
</gene>
<dbReference type="Proteomes" id="UP000812961">
    <property type="component" value="Unassembled WGS sequence"/>
</dbReference>
<protein>
    <recommendedName>
        <fullName evidence="3">Integrase-like protein</fullName>
    </recommendedName>
</protein>
<evidence type="ECO:0008006" key="3">
    <source>
        <dbReference type="Google" id="ProtNLM"/>
    </source>
</evidence>
<accession>A0ABS7GAI6</accession>
<dbReference type="EMBL" id="JAICCF010000002">
    <property type="protein sequence ID" value="MBW8684683.1"/>
    <property type="molecule type" value="Genomic_DNA"/>
</dbReference>
<comment type="caution">
    <text evidence="1">The sequence shown here is derived from an EMBL/GenBank/DDBJ whole genome shotgun (WGS) entry which is preliminary data.</text>
</comment>
<name>A0ABS7GAI6_9BACT</name>